<evidence type="ECO:0000313" key="3">
    <source>
        <dbReference type="EMBL" id="MFC3881025.1"/>
    </source>
</evidence>
<gene>
    <name evidence="3" type="ORF">ACFOSV_12595</name>
</gene>
<dbReference type="SUPFAM" id="SSF101478">
    <property type="entry name" value="ADP-ribosylglycohydrolase"/>
    <property type="match status" value="1"/>
</dbReference>
<protein>
    <submittedName>
        <fullName evidence="3">ADP-ribosylglycohydrolase family protein</fullName>
    </submittedName>
</protein>
<comment type="similarity">
    <text evidence="1">Belongs to the ADP-ribosylglycohydrolase family.</text>
</comment>
<proteinExistence type="inferred from homology"/>
<evidence type="ECO:0000313" key="4">
    <source>
        <dbReference type="Proteomes" id="UP001595805"/>
    </source>
</evidence>
<dbReference type="InterPro" id="IPR036705">
    <property type="entry name" value="Ribosyl_crysJ1_sf"/>
</dbReference>
<keyword evidence="2" id="KW-0378">Hydrolase</keyword>
<accession>A0ABV8AVP6</accession>
<dbReference type="Gene3D" id="1.10.4080.10">
    <property type="entry name" value="ADP-ribosylation/Crystallin J1"/>
    <property type="match status" value="1"/>
</dbReference>
<organism evidence="3 4">
    <name type="scientific">Algoriphagus namhaensis</name>
    <dbReference type="NCBI Taxonomy" id="915353"/>
    <lineage>
        <taxon>Bacteria</taxon>
        <taxon>Pseudomonadati</taxon>
        <taxon>Bacteroidota</taxon>
        <taxon>Cytophagia</taxon>
        <taxon>Cytophagales</taxon>
        <taxon>Cyclobacteriaceae</taxon>
        <taxon>Algoriphagus</taxon>
    </lineage>
</organism>
<dbReference type="PANTHER" id="PTHR16222:SF24">
    <property type="entry name" value="ADP-RIBOSYLHYDROLASE ARH3"/>
    <property type="match status" value="1"/>
</dbReference>
<reference evidence="4" key="1">
    <citation type="journal article" date="2019" name="Int. J. Syst. Evol. Microbiol.">
        <title>The Global Catalogue of Microorganisms (GCM) 10K type strain sequencing project: providing services to taxonomists for standard genome sequencing and annotation.</title>
        <authorList>
            <consortium name="The Broad Institute Genomics Platform"/>
            <consortium name="The Broad Institute Genome Sequencing Center for Infectious Disease"/>
            <person name="Wu L."/>
            <person name="Ma J."/>
        </authorList>
    </citation>
    <scope>NUCLEOTIDE SEQUENCE [LARGE SCALE GENOMIC DNA]</scope>
    <source>
        <strain evidence="4">CCUG 60523</strain>
    </source>
</reference>
<dbReference type="InterPro" id="IPR005502">
    <property type="entry name" value="Ribosyl_crysJ1"/>
</dbReference>
<dbReference type="Pfam" id="PF03747">
    <property type="entry name" value="ADP_ribosyl_GH"/>
    <property type="match status" value="1"/>
</dbReference>
<dbReference type="PANTHER" id="PTHR16222">
    <property type="entry name" value="ADP-RIBOSYLGLYCOHYDROLASE"/>
    <property type="match status" value="1"/>
</dbReference>
<name>A0ABV8AVP6_9BACT</name>
<sequence>MRKTLLFGLISILAFFRCAEKEIEIPEFQQEIVPGTNLTEIELYDKILGMMVGSAIGDAMGAPTEMWSREQIQSTYGFVVDLDSMVREASPEGTWLPDLPAGGTTDDTRWKILTARFLQTQSKNTLDPKDFAAHISKQYTNYVQTYEQIENPDSIVLMEMDLRLNWLSEWHKVSGPFIRNDLTAYADSLGKFYGGEMVCAGLLYTPTLGVFFPGHPEKAYTEAFKLSIYDIGYAKDISALAAAMSSAAMSKTATTDSLKASLEVDPYAYTKSRLVGRSAAVWVREAERIALESRSIDSLGDRMSSESEALNFAFTELDKKLQDMPFHAGEIFLQTLTAMFYSDFDLIGTLTFLTNYGRDNDTTAALAGGILGAYVGFDALPEKEKNQVLTIAKLYLDQDLEREAALLTVHIIKP</sequence>
<dbReference type="InterPro" id="IPR050792">
    <property type="entry name" value="ADP-ribosylglycohydrolase"/>
</dbReference>
<dbReference type="Proteomes" id="UP001595805">
    <property type="component" value="Unassembled WGS sequence"/>
</dbReference>
<evidence type="ECO:0000256" key="2">
    <source>
        <dbReference type="ARBA" id="ARBA00022801"/>
    </source>
</evidence>
<evidence type="ECO:0000256" key="1">
    <source>
        <dbReference type="ARBA" id="ARBA00010702"/>
    </source>
</evidence>
<comment type="caution">
    <text evidence="3">The sequence shown here is derived from an EMBL/GenBank/DDBJ whole genome shotgun (WGS) entry which is preliminary data.</text>
</comment>
<keyword evidence="4" id="KW-1185">Reference proteome</keyword>
<dbReference type="RefSeq" id="WP_377906366.1">
    <property type="nucleotide sequence ID" value="NZ_JBHRZS010000007.1"/>
</dbReference>
<dbReference type="EMBL" id="JBHRZS010000007">
    <property type="protein sequence ID" value="MFC3881025.1"/>
    <property type="molecule type" value="Genomic_DNA"/>
</dbReference>